<dbReference type="Gene3D" id="1.10.630.10">
    <property type="entry name" value="Cytochrome P450"/>
    <property type="match status" value="1"/>
</dbReference>
<organism evidence="8 9">
    <name type="scientific">Massariosphaeria phaeospora</name>
    <dbReference type="NCBI Taxonomy" id="100035"/>
    <lineage>
        <taxon>Eukaryota</taxon>
        <taxon>Fungi</taxon>
        <taxon>Dikarya</taxon>
        <taxon>Ascomycota</taxon>
        <taxon>Pezizomycotina</taxon>
        <taxon>Dothideomycetes</taxon>
        <taxon>Pleosporomycetidae</taxon>
        <taxon>Pleosporales</taxon>
        <taxon>Pleosporales incertae sedis</taxon>
        <taxon>Massariosphaeria</taxon>
    </lineage>
</organism>
<evidence type="ECO:0000256" key="4">
    <source>
        <dbReference type="ARBA" id="ARBA00023004"/>
    </source>
</evidence>
<keyword evidence="6" id="KW-0560">Oxidoreductase</keyword>
<comment type="similarity">
    <text evidence="2 6">Belongs to the cytochrome P450 family.</text>
</comment>
<dbReference type="GO" id="GO:0016705">
    <property type="term" value="F:oxidoreductase activity, acting on paired donors, with incorporation or reduction of molecular oxygen"/>
    <property type="evidence" value="ECO:0007669"/>
    <property type="project" value="InterPro"/>
</dbReference>
<protein>
    <submittedName>
        <fullName evidence="8">Cytochrome P450</fullName>
    </submittedName>
</protein>
<feature type="transmembrane region" description="Helical" evidence="7">
    <location>
        <begin position="6"/>
        <end position="25"/>
    </location>
</feature>
<keyword evidence="4 5" id="KW-0408">Iron</keyword>
<dbReference type="PRINTS" id="PR00463">
    <property type="entry name" value="EP450I"/>
</dbReference>
<keyword evidence="7" id="KW-0472">Membrane</keyword>
<evidence type="ECO:0000256" key="2">
    <source>
        <dbReference type="ARBA" id="ARBA00010617"/>
    </source>
</evidence>
<evidence type="ECO:0000256" key="7">
    <source>
        <dbReference type="SAM" id="Phobius"/>
    </source>
</evidence>
<dbReference type="GO" id="GO:0004497">
    <property type="term" value="F:monooxygenase activity"/>
    <property type="evidence" value="ECO:0007669"/>
    <property type="project" value="UniProtKB-KW"/>
</dbReference>
<dbReference type="EMBL" id="JAADJZ010000033">
    <property type="protein sequence ID" value="KAF2865485.1"/>
    <property type="molecule type" value="Genomic_DNA"/>
</dbReference>
<proteinExistence type="inferred from homology"/>
<evidence type="ECO:0000256" key="3">
    <source>
        <dbReference type="ARBA" id="ARBA00022723"/>
    </source>
</evidence>
<dbReference type="GO" id="GO:0005506">
    <property type="term" value="F:iron ion binding"/>
    <property type="evidence" value="ECO:0007669"/>
    <property type="project" value="InterPro"/>
</dbReference>
<name>A0A7C8MEZ0_9PLEO</name>
<keyword evidence="9" id="KW-1185">Reference proteome</keyword>
<dbReference type="SUPFAM" id="SSF48264">
    <property type="entry name" value="Cytochrome P450"/>
    <property type="match status" value="1"/>
</dbReference>
<dbReference type="PANTHER" id="PTHR24305:SF166">
    <property type="entry name" value="CYTOCHROME P450 12A4, MITOCHONDRIAL-RELATED"/>
    <property type="match status" value="1"/>
</dbReference>
<reference evidence="8 9" key="1">
    <citation type="submission" date="2020-01" db="EMBL/GenBank/DDBJ databases">
        <authorList>
            <consortium name="DOE Joint Genome Institute"/>
            <person name="Haridas S."/>
            <person name="Albert R."/>
            <person name="Binder M."/>
            <person name="Bloem J."/>
            <person name="Labutti K."/>
            <person name="Salamov A."/>
            <person name="Andreopoulos B."/>
            <person name="Baker S.E."/>
            <person name="Barry K."/>
            <person name="Bills G."/>
            <person name="Bluhm B.H."/>
            <person name="Cannon C."/>
            <person name="Castanera R."/>
            <person name="Culley D.E."/>
            <person name="Daum C."/>
            <person name="Ezra D."/>
            <person name="Gonzalez J.B."/>
            <person name="Henrissat B."/>
            <person name="Kuo A."/>
            <person name="Liang C."/>
            <person name="Lipzen A."/>
            <person name="Lutzoni F."/>
            <person name="Magnuson J."/>
            <person name="Mondo S."/>
            <person name="Nolan M."/>
            <person name="Ohm R."/>
            <person name="Pangilinan J."/>
            <person name="Park H.-J.H."/>
            <person name="Ramirez L."/>
            <person name="Alfaro M."/>
            <person name="Sun H."/>
            <person name="Tritt A."/>
            <person name="Yoshinaga Y."/>
            <person name="Zwiers L.-H.L."/>
            <person name="Turgeon B.G."/>
            <person name="Goodwin S.B."/>
            <person name="Spatafora J.W."/>
            <person name="Crous P.W."/>
            <person name="Grigoriev I.V."/>
        </authorList>
    </citation>
    <scope>NUCLEOTIDE SEQUENCE [LARGE SCALE GENOMIC DNA]</scope>
    <source>
        <strain evidence="8 9">CBS 611.86</strain>
    </source>
</reference>
<dbReference type="InterPro" id="IPR050121">
    <property type="entry name" value="Cytochrome_P450_monoxygenase"/>
</dbReference>
<keyword evidence="7" id="KW-1133">Transmembrane helix</keyword>
<accession>A0A7C8MEZ0</accession>
<sequence>MASPLIITLLLPPILFLVFTLYSLLRNYLIARKIGLPIIILPISPENPVWMLLAHHVVPLLQYVPFGNGNFSKFCHIGWEFEDKYHAHEELGDAFVHVTPGKNWIYLCNAETMHDVIRRERQGDFGRPVELLAMLDVFGPNLSTAQGSDWQRQRKCTAATFNEQSNVLVWNEALRQGAQLLDYWTARGDKGTQSIAHDVKTLALDVLIHVGFGKSFDFQGYEDKVRSASQPEAALTYRDALGKILENAILILALGPNTLRRLSFIPALGRLSTAADLFKQYMVDIFEETQQNKQQGTRGNLLTSLARASIEDKTITPEEVYGNIFVYNFAGHDTTAHTFAFTFMLLAAYPEVQDWVCEEINYVLQDTKSDVSTVNYDTFPRFVRTLALLHETLRLYSPTLGIVKGTERQPARLNIGGREIVVPPHTRVDFDTNALHSHPRYWGADSLEWKPSRWITAAPGQGPRPARESLVMPADHSYIPFSDGMRACPGKKFAQVEHVAVMVAVLQRHRVVPVRRAGEDDASARSRVLRGVKEDTGMKLLLQMLRPEKSPLRVEEREAVNV</sequence>
<dbReference type="InterPro" id="IPR002401">
    <property type="entry name" value="Cyt_P450_E_grp-I"/>
</dbReference>
<keyword evidence="7" id="KW-0812">Transmembrane</keyword>
<keyword evidence="6" id="KW-0503">Monooxygenase</keyword>
<keyword evidence="3 5" id="KW-0479">Metal-binding</keyword>
<dbReference type="PANTHER" id="PTHR24305">
    <property type="entry name" value="CYTOCHROME P450"/>
    <property type="match status" value="1"/>
</dbReference>
<dbReference type="InterPro" id="IPR036396">
    <property type="entry name" value="Cyt_P450_sf"/>
</dbReference>
<evidence type="ECO:0000313" key="9">
    <source>
        <dbReference type="Proteomes" id="UP000481861"/>
    </source>
</evidence>
<dbReference type="Pfam" id="PF00067">
    <property type="entry name" value="p450"/>
    <property type="match status" value="1"/>
</dbReference>
<dbReference type="CDD" id="cd11070">
    <property type="entry name" value="CYP56-like"/>
    <property type="match status" value="1"/>
</dbReference>
<evidence type="ECO:0000256" key="1">
    <source>
        <dbReference type="ARBA" id="ARBA00001971"/>
    </source>
</evidence>
<dbReference type="GO" id="GO:0020037">
    <property type="term" value="F:heme binding"/>
    <property type="evidence" value="ECO:0007669"/>
    <property type="project" value="InterPro"/>
</dbReference>
<dbReference type="InterPro" id="IPR001128">
    <property type="entry name" value="Cyt_P450"/>
</dbReference>
<keyword evidence="5 6" id="KW-0349">Heme</keyword>
<dbReference type="PROSITE" id="PS00086">
    <property type="entry name" value="CYTOCHROME_P450"/>
    <property type="match status" value="1"/>
</dbReference>
<comment type="cofactor">
    <cofactor evidence="1 5">
        <name>heme</name>
        <dbReference type="ChEBI" id="CHEBI:30413"/>
    </cofactor>
</comment>
<dbReference type="AlphaFoldDB" id="A0A7C8MEZ0"/>
<feature type="binding site" description="axial binding residue" evidence="5">
    <location>
        <position position="488"/>
    </location>
    <ligand>
        <name>heme</name>
        <dbReference type="ChEBI" id="CHEBI:30413"/>
    </ligand>
    <ligandPart>
        <name>Fe</name>
        <dbReference type="ChEBI" id="CHEBI:18248"/>
    </ligandPart>
</feature>
<comment type="caution">
    <text evidence="8">The sequence shown here is derived from an EMBL/GenBank/DDBJ whole genome shotgun (WGS) entry which is preliminary data.</text>
</comment>
<dbReference type="PRINTS" id="PR00385">
    <property type="entry name" value="P450"/>
</dbReference>
<evidence type="ECO:0000256" key="5">
    <source>
        <dbReference type="PIRSR" id="PIRSR602401-1"/>
    </source>
</evidence>
<dbReference type="OrthoDB" id="1470350at2759"/>
<evidence type="ECO:0000256" key="6">
    <source>
        <dbReference type="RuleBase" id="RU000461"/>
    </source>
</evidence>
<dbReference type="Proteomes" id="UP000481861">
    <property type="component" value="Unassembled WGS sequence"/>
</dbReference>
<dbReference type="InterPro" id="IPR017972">
    <property type="entry name" value="Cyt_P450_CS"/>
</dbReference>
<gene>
    <name evidence="8" type="ORF">BDV95DRAFT_507098</name>
</gene>
<evidence type="ECO:0000313" key="8">
    <source>
        <dbReference type="EMBL" id="KAF2865485.1"/>
    </source>
</evidence>